<protein>
    <submittedName>
        <fullName evidence="1">Uncharacterized protein</fullName>
    </submittedName>
</protein>
<sequence>MKNVKHFIMKPNHMDQGLFLWKKKKLVDPWQMLKLDSIREIEKRVHHCPQKAGSDVYTSAITDYMRECRRFLPENDANHLEVFLLKQYSLE</sequence>
<dbReference type="EMBL" id="CP054705">
    <property type="protein sequence ID" value="QQK76823.1"/>
    <property type="molecule type" value="Genomic_DNA"/>
</dbReference>
<dbReference type="AlphaFoldDB" id="A0A7T6Z4U6"/>
<accession>A0A7T6Z4U6</accession>
<evidence type="ECO:0000313" key="2">
    <source>
        <dbReference type="Proteomes" id="UP000595823"/>
    </source>
</evidence>
<proteinExistence type="predicted"/>
<keyword evidence="2" id="KW-1185">Reference proteome</keyword>
<organism evidence="1 2">
    <name type="scientific">Salicibibacter cibarius</name>
    <dbReference type="NCBI Taxonomy" id="2743000"/>
    <lineage>
        <taxon>Bacteria</taxon>
        <taxon>Bacillati</taxon>
        <taxon>Bacillota</taxon>
        <taxon>Bacilli</taxon>
        <taxon>Bacillales</taxon>
        <taxon>Bacillaceae</taxon>
        <taxon>Salicibibacter</taxon>
    </lineage>
</organism>
<dbReference type="Proteomes" id="UP000595823">
    <property type="component" value="Chromosome"/>
</dbReference>
<reference evidence="1 2" key="1">
    <citation type="submission" date="2020-06" db="EMBL/GenBank/DDBJ databases">
        <title>Genomic analysis of Salicibibacter sp. NKC5-3.</title>
        <authorList>
            <person name="Oh Y.J."/>
        </authorList>
    </citation>
    <scope>NUCLEOTIDE SEQUENCE [LARGE SCALE GENOMIC DNA]</scope>
    <source>
        <strain evidence="1 2">NKC5-3</strain>
    </source>
</reference>
<evidence type="ECO:0000313" key="1">
    <source>
        <dbReference type="EMBL" id="QQK76823.1"/>
    </source>
</evidence>
<dbReference type="RefSeq" id="WP_200123951.1">
    <property type="nucleotide sequence ID" value="NZ_CP054705.1"/>
</dbReference>
<name>A0A7T6Z4U6_9BACI</name>
<gene>
    <name evidence="1" type="ORF">HUG15_15470</name>
</gene>
<dbReference type="KEGG" id="scia:HUG15_15470"/>